<evidence type="ECO:0000259" key="1">
    <source>
        <dbReference type="Pfam" id="PF11716"/>
    </source>
</evidence>
<dbReference type="Gene3D" id="1.20.120.450">
    <property type="entry name" value="dinb family like domain"/>
    <property type="match status" value="1"/>
</dbReference>
<dbReference type="InterPro" id="IPR017517">
    <property type="entry name" value="Maleyloyr_isom"/>
</dbReference>
<keyword evidence="2" id="KW-0670">Pyruvate</keyword>
<proteinExistence type="predicted"/>
<dbReference type="Pfam" id="PF11716">
    <property type="entry name" value="MDMPI_N"/>
    <property type="match status" value="1"/>
</dbReference>
<evidence type="ECO:0000313" key="2">
    <source>
        <dbReference type="EMBL" id="QGF23691.1"/>
    </source>
</evidence>
<sequence>MNPTGSRAEEIPLTPLDRGRAVVLAQRARLLDEVRALTPEQWLTPTECPPWRVRDMVCHVVAAMDEQRHPHLLVYHAAVGLIRHRGQLLLDALNEAQIDDRRSASVDTILADAARLAPIAFFPSFLHRVPVNDGSLPRRSDIYYLQYVIAPRDVWMHRHDIARATGMSVTPDPSDTEVVVQVMRDLARSWSGPAVELVLSGSGGGTFLLGGSGPAPVVALDVVGFLRHLSGREAGSGWLDTLPPPLARVLRDARVAF</sequence>
<evidence type="ECO:0000313" key="3">
    <source>
        <dbReference type="Proteomes" id="UP000386847"/>
    </source>
</evidence>
<accession>A0A5Q2FBB3</accession>
<dbReference type="InterPro" id="IPR034660">
    <property type="entry name" value="DinB/YfiT-like"/>
</dbReference>
<dbReference type="Proteomes" id="UP000386847">
    <property type="component" value="Chromosome"/>
</dbReference>
<keyword evidence="3" id="KW-1185">Reference proteome</keyword>
<dbReference type="NCBIfam" id="TIGR03083">
    <property type="entry name" value="maleylpyruvate isomerase family mycothiol-dependent enzyme"/>
    <property type="match status" value="1"/>
</dbReference>
<dbReference type="GO" id="GO:0046872">
    <property type="term" value="F:metal ion binding"/>
    <property type="evidence" value="ECO:0007669"/>
    <property type="project" value="InterPro"/>
</dbReference>
<dbReference type="SUPFAM" id="SSF109854">
    <property type="entry name" value="DinB/YfiT-like putative metalloenzymes"/>
    <property type="match status" value="1"/>
</dbReference>
<dbReference type="AlphaFoldDB" id="A0A5Q2FBB3"/>
<feature type="domain" description="Mycothiol-dependent maleylpyruvate isomerase metal-binding" evidence="1">
    <location>
        <begin position="24"/>
        <end position="162"/>
    </location>
</feature>
<gene>
    <name evidence="2" type="ORF">Rai3103_08415</name>
</gene>
<dbReference type="EMBL" id="CP045725">
    <property type="protein sequence ID" value="QGF23691.1"/>
    <property type="molecule type" value="Genomic_DNA"/>
</dbReference>
<keyword evidence="2" id="KW-0413">Isomerase</keyword>
<name>A0A5Q2FBB3_9ACTN</name>
<dbReference type="InterPro" id="IPR024344">
    <property type="entry name" value="MDMPI_metal-binding"/>
</dbReference>
<reference evidence="2 3" key="1">
    <citation type="submission" date="2019-10" db="EMBL/GenBank/DDBJ databases">
        <title>Genomic analysis of Raineyella sp. CBA3103.</title>
        <authorList>
            <person name="Roh S.W."/>
        </authorList>
    </citation>
    <scope>NUCLEOTIDE SEQUENCE [LARGE SCALE GENOMIC DNA]</scope>
    <source>
        <strain evidence="2 3">CBA3103</strain>
    </source>
</reference>
<organism evidence="2 3">
    <name type="scientific">Raineyella fluvialis</name>
    <dbReference type="NCBI Taxonomy" id="2662261"/>
    <lineage>
        <taxon>Bacteria</taxon>
        <taxon>Bacillati</taxon>
        <taxon>Actinomycetota</taxon>
        <taxon>Actinomycetes</taxon>
        <taxon>Propionibacteriales</taxon>
        <taxon>Propionibacteriaceae</taxon>
        <taxon>Raineyella</taxon>
    </lineage>
</organism>
<dbReference type="GO" id="GO:0016853">
    <property type="term" value="F:isomerase activity"/>
    <property type="evidence" value="ECO:0007669"/>
    <property type="project" value="UniProtKB-KW"/>
</dbReference>
<dbReference type="RefSeq" id="WP_153572221.1">
    <property type="nucleotide sequence ID" value="NZ_CP045725.1"/>
</dbReference>
<protein>
    <submittedName>
        <fullName evidence="2">Maleylpyruvate isomerase family mycothiol-dependent enzyme</fullName>
    </submittedName>
</protein>
<dbReference type="KEGG" id="rain:Rai3103_08415"/>